<evidence type="ECO:0000313" key="1">
    <source>
        <dbReference type="EMBL" id="QDL09161.1"/>
    </source>
</evidence>
<protein>
    <submittedName>
        <fullName evidence="1">Uncharacterized protein</fullName>
    </submittedName>
</protein>
<dbReference type="KEGG" id="bsen:DP114_15775"/>
<gene>
    <name evidence="1" type="ORF">DP114_15775</name>
</gene>
<sequence length="74" mass="8125">MSLKFILVSFFATNGESRGFSGRLISGSHAPRGNAKKEALPLNYIDARAREREKVGFSGRDRTRSAMLPLEAAL</sequence>
<dbReference type="Proteomes" id="UP000503129">
    <property type="component" value="Chromosome"/>
</dbReference>
<name>A0A856MHQ3_9CYAN</name>
<accession>A0A856MHQ3</accession>
<reference evidence="1 2" key="1">
    <citation type="submission" date="2018-06" db="EMBL/GenBank/DDBJ databases">
        <title>Comparative genomics of Brasilonema spp. strains.</title>
        <authorList>
            <person name="Alvarenga D.O."/>
            <person name="Fiore M.F."/>
            <person name="Varani A.M."/>
        </authorList>
    </citation>
    <scope>NUCLEOTIDE SEQUENCE [LARGE SCALE GENOMIC DNA]</scope>
    <source>
        <strain evidence="1 2">CENA114</strain>
    </source>
</reference>
<dbReference type="EMBL" id="CP030118">
    <property type="protein sequence ID" value="QDL09161.1"/>
    <property type="molecule type" value="Genomic_DNA"/>
</dbReference>
<evidence type="ECO:0000313" key="2">
    <source>
        <dbReference type="Proteomes" id="UP000503129"/>
    </source>
</evidence>
<organism evidence="1 2">
    <name type="scientific">Brasilonema sennae CENA114</name>
    <dbReference type="NCBI Taxonomy" id="415709"/>
    <lineage>
        <taxon>Bacteria</taxon>
        <taxon>Bacillati</taxon>
        <taxon>Cyanobacteriota</taxon>
        <taxon>Cyanophyceae</taxon>
        <taxon>Nostocales</taxon>
        <taxon>Scytonemataceae</taxon>
        <taxon>Brasilonema</taxon>
        <taxon>Bromeliae group (in: Brasilonema)</taxon>
    </lineage>
</organism>
<keyword evidence="2" id="KW-1185">Reference proteome</keyword>
<proteinExistence type="predicted"/>
<dbReference type="AlphaFoldDB" id="A0A856MHQ3"/>